<gene>
    <name evidence="1" type="ORF">P280DRAFT_477494</name>
</gene>
<organism evidence="1 2">
    <name type="scientific">Massarina eburnea CBS 473.64</name>
    <dbReference type="NCBI Taxonomy" id="1395130"/>
    <lineage>
        <taxon>Eukaryota</taxon>
        <taxon>Fungi</taxon>
        <taxon>Dikarya</taxon>
        <taxon>Ascomycota</taxon>
        <taxon>Pezizomycotina</taxon>
        <taxon>Dothideomycetes</taxon>
        <taxon>Pleosporomycetidae</taxon>
        <taxon>Pleosporales</taxon>
        <taxon>Massarineae</taxon>
        <taxon>Massarinaceae</taxon>
        <taxon>Massarina</taxon>
    </lineage>
</organism>
<dbReference type="Proteomes" id="UP000799753">
    <property type="component" value="Unassembled WGS sequence"/>
</dbReference>
<dbReference type="OrthoDB" id="3771508at2759"/>
<sequence>MRYVARNCLLHPTSTPALRPLVPIQSSSTTVHHVLESNFNASQTLISNSSADTDVANSPAEFERYKKQPGVNVFGIHEPIADPGEVAQIEQSLAEQFDQQIQNNQVRFYKTDQKLSDAGGGLKVYFNGKKLDQKALLMGSLNIIANDIKAALAKDQQ</sequence>
<proteinExistence type="predicted"/>
<name>A0A6A6S8N8_9PLEO</name>
<evidence type="ECO:0000313" key="2">
    <source>
        <dbReference type="Proteomes" id="UP000799753"/>
    </source>
</evidence>
<evidence type="ECO:0000313" key="1">
    <source>
        <dbReference type="EMBL" id="KAF2644065.1"/>
    </source>
</evidence>
<dbReference type="EMBL" id="MU006779">
    <property type="protein sequence ID" value="KAF2644065.1"/>
    <property type="molecule type" value="Genomic_DNA"/>
</dbReference>
<protein>
    <submittedName>
        <fullName evidence="1">Uncharacterized protein</fullName>
    </submittedName>
</protein>
<dbReference type="AlphaFoldDB" id="A0A6A6S8N8"/>
<keyword evidence="2" id="KW-1185">Reference proteome</keyword>
<accession>A0A6A6S8N8</accession>
<reference evidence="1" key="1">
    <citation type="journal article" date="2020" name="Stud. Mycol.">
        <title>101 Dothideomycetes genomes: a test case for predicting lifestyles and emergence of pathogens.</title>
        <authorList>
            <person name="Haridas S."/>
            <person name="Albert R."/>
            <person name="Binder M."/>
            <person name="Bloem J."/>
            <person name="Labutti K."/>
            <person name="Salamov A."/>
            <person name="Andreopoulos B."/>
            <person name="Baker S."/>
            <person name="Barry K."/>
            <person name="Bills G."/>
            <person name="Bluhm B."/>
            <person name="Cannon C."/>
            <person name="Castanera R."/>
            <person name="Culley D."/>
            <person name="Daum C."/>
            <person name="Ezra D."/>
            <person name="Gonzalez J."/>
            <person name="Henrissat B."/>
            <person name="Kuo A."/>
            <person name="Liang C."/>
            <person name="Lipzen A."/>
            <person name="Lutzoni F."/>
            <person name="Magnuson J."/>
            <person name="Mondo S."/>
            <person name="Nolan M."/>
            <person name="Ohm R."/>
            <person name="Pangilinan J."/>
            <person name="Park H.-J."/>
            <person name="Ramirez L."/>
            <person name="Alfaro M."/>
            <person name="Sun H."/>
            <person name="Tritt A."/>
            <person name="Yoshinaga Y."/>
            <person name="Zwiers L.-H."/>
            <person name="Turgeon B."/>
            <person name="Goodwin S."/>
            <person name="Spatafora J."/>
            <person name="Crous P."/>
            <person name="Grigoriev I."/>
        </authorList>
    </citation>
    <scope>NUCLEOTIDE SEQUENCE</scope>
    <source>
        <strain evidence="1">CBS 473.64</strain>
    </source>
</reference>